<keyword evidence="2" id="KW-0812">Transmembrane</keyword>
<dbReference type="Proteomes" id="UP000298030">
    <property type="component" value="Unassembled WGS sequence"/>
</dbReference>
<dbReference type="STRING" id="71717.A0A4Y7T7Y5"/>
<evidence type="ECO:0000313" key="6">
    <source>
        <dbReference type="EMBL" id="TEB30068.1"/>
    </source>
</evidence>
<proteinExistence type="inferred from homology"/>
<dbReference type="AlphaFoldDB" id="A0A4Y7T7Y5"/>
<evidence type="ECO:0000256" key="1">
    <source>
        <dbReference type="ARBA" id="ARBA00005634"/>
    </source>
</evidence>
<gene>
    <name evidence="6" type="ORF">FA13DRAFT_1664774</name>
</gene>
<dbReference type="Gene3D" id="1.20.930.40">
    <property type="entry name" value="Transferrin receptor-like, dimerisation domain"/>
    <property type="match status" value="2"/>
</dbReference>
<evidence type="ECO:0000256" key="2">
    <source>
        <dbReference type="SAM" id="Phobius"/>
    </source>
</evidence>
<feature type="domain" description="Transferrin receptor-like dimerisation" evidence="4">
    <location>
        <begin position="827"/>
        <end position="909"/>
    </location>
</feature>
<dbReference type="InterPro" id="IPR046450">
    <property type="entry name" value="PA_dom_sf"/>
</dbReference>
<feature type="transmembrane region" description="Helical" evidence="2">
    <location>
        <begin position="31"/>
        <end position="49"/>
    </location>
</feature>
<dbReference type="EMBL" id="QPFP01000024">
    <property type="protein sequence ID" value="TEB30068.1"/>
    <property type="molecule type" value="Genomic_DNA"/>
</dbReference>
<dbReference type="CDD" id="cd02121">
    <property type="entry name" value="PA_GCPII_like"/>
    <property type="match status" value="1"/>
</dbReference>
<dbReference type="Pfam" id="PF04253">
    <property type="entry name" value="TFR_dimer"/>
    <property type="match status" value="1"/>
</dbReference>
<dbReference type="InterPro" id="IPR007365">
    <property type="entry name" value="TFR-like_dimer_dom"/>
</dbReference>
<evidence type="ECO:0000259" key="3">
    <source>
        <dbReference type="Pfam" id="PF02225"/>
    </source>
</evidence>
<dbReference type="Pfam" id="PF04389">
    <property type="entry name" value="Peptidase_M28"/>
    <property type="match status" value="1"/>
</dbReference>
<comment type="caution">
    <text evidence="6">The sequence shown here is derived from an EMBL/GenBank/DDBJ whole genome shotgun (WGS) entry which is preliminary data.</text>
</comment>
<dbReference type="CDD" id="cd08022">
    <property type="entry name" value="M28_PSMA_like"/>
    <property type="match status" value="1"/>
</dbReference>
<accession>A0A4Y7T7Y5</accession>
<reference evidence="6 7" key="1">
    <citation type="journal article" date="2019" name="Nat. Ecol. Evol.">
        <title>Megaphylogeny resolves global patterns of mushroom evolution.</title>
        <authorList>
            <person name="Varga T."/>
            <person name="Krizsan K."/>
            <person name="Foldi C."/>
            <person name="Dima B."/>
            <person name="Sanchez-Garcia M."/>
            <person name="Sanchez-Ramirez S."/>
            <person name="Szollosi G.J."/>
            <person name="Szarkandi J.G."/>
            <person name="Papp V."/>
            <person name="Albert L."/>
            <person name="Andreopoulos W."/>
            <person name="Angelini C."/>
            <person name="Antonin V."/>
            <person name="Barry K.W."/>
            <person name="Bougher N.L."/>
            <person name="Buchanan P."/>
            <person name="Buyck B."/>
            <person name="Bense V."/>
            <person name="Catcheside P."/>
            <person name="Chovatia M."/>
            <person name="Cooper J."/>
            <person name="Damon W."/>
            <person name="Desjardin D."/>
            <person name="Finy P."/>
            <person name="Geml J."/>
            <person name="Haridas S."/>
            <person name="Hughes K."/>
            <person name="Justo A."/>
            <person name="Karasinski D."/>
            <person name="Kautmanova I."/>
            <person name="Kiss B."/>
            <person name="Kocsube S."/>
            <person name="Kotiranta H."/>
            <person name="LaButti K.M."/>
            <person name="Lechner B.E."/>
            <person name="Liimatainen K."/>
            <person name="Lipzen A."/>
            <person name="Lukacs Z."/>
            <person name="Mihaltcheva S."/>
            <person name="Morgado L.N."/>
            <person name="Niskanen T."/>
            <person name="Noordeloos M.E."/>
            <person name="Ohm R.A."/>
            <person name="Ortiz-Santana B."/>
            <person name="Ovrebo C."/>
            <person name="Racz N."/>
            <person name="Riley R."/>
            <person name="Savchenko A."/>
            <person name="Shiryaev A."/>
            <person name="Soop K."/>
            <person name="Spirin V."/>
            <person name="Szebenyi C."/>
            <person name="Tomsovsky M."/>
            <person name="Tulloss R.E."/>
            <person name="Uehling J."/>
            <person name="Grigoriev I.V."/>
            <person name="Vagvolgyi C."/>
            <person name="Papp T."/>
            <person name="Martin F.M."/>
            <person name="Miettinen O."/>
            <person name="Hibbett D.S."/>
            <person name="Nagy L.G."/>
        </authorList>
    </citation>
    <scope>NUCLEOTIDE SEQUENCE [LARGE SCALE GENOMIC DNA]</scope>
    <source>
        <strain evidence="6 7">FP101781</strain>
    </source>
</reference>
<name>A0A4Y7T7Y5_COPMI</name>
<dbReference type="Pfam" id="PF02225">
    <property type="entry name" value="PA"/>
    <property type="match status" value="1"/>
</dbReference>
<dbReference type="OrthoDB" id="5841748at2759"/>
<keyword evidence="2" id="KW-1133">Transmembrane helix</keyword>
<dbReference type="GO" id="GO:0004180">
    <property type="term" value="F:carboxypeptidase activity"/>
    <property type="evidence" value="ECO:0007669"/>
    <property type="project" value="TreeGrafter"/>
</dbReference>
<dbReference type="InterPro" id="IPR003137">
    <property type="entry name" value="PA_domain"/>
</dbReference>
<feature type="domain" description="Peptidase M28" evidence="5">
    <location>
        <begin position="376"/>
        <end position="529"/>
    </location>
</feature>
<organism evidence="6 7">
    <name type="scientific">Coprinellus micaceus</name>
    <name type="common">Glistening ink-cap mushroom</name>
    <name type="synonym">Coprinus micaceus</name>
    <dbReference type="NCBI Taxonomy" id="71717"/>
    <lineage>
        <taxon>Eukaryota</taxon>
        <taxon>Fungi</taxon>
        <taxon>Dikarya</taxon>
        <taxon>Basidiomycota</taxon>
        <taxon>Agaricomycotina</taxon>
        <taxon>Agaricomycetes</taxon>
        <taxon>Agaricomycetidae</taxon>
        <taxon>Agaricales</taxon>
        <taxon>Agaricineae</taxon>
        <taxon>Psathyrellaceae</taxon>
        <taxon>Coprinellus</taxon>
    </lineage>
</organism>
<evidence type="ECO:0000313" key="7">
    <source>
        <dbReference type="Proteomes" id="UP000298030"/>
    </source>
</evidence>
<sequence length="913" mass="101279">MGSIQDREKGYRTLDIQIQPTRSQSGRRRRVAFVALAGLSVCGSLYLNYVGKPKQPEHRKPLLGKAAENVFLSIPSSESATETSRRFATKPHLAGSPQDLVTAVDFLHIVQKELGITSPGEEPIFKAGSPQSRDSILSISEAKEPRAWIDTYYPILNTPLERHVQILNDSGEPAIELDLVERVDDDTDGDAWKHVDTVPTFHGLSRGGDVTGPLVHGGYCTKPEVDRLVETGVDFKGSIVLCAYGYNFRGLKVKAAQEVGASGVLVYTDVNDDGTVTEKNGYAPYPHGPARNPNSVQRGSVQFISVYPGDPTTPGYPSYENSTRTEGENIPSIPSLPLSWANAQILLGTLDPEGDLYGKKVRLVNNVDNKVTPIWNTVAVIPGHITDEVVAIGNHRDAWVLGATDPTSGTVSLHELVRGLGALLKKGWKPLRTILIATWDAEEYGLVGSTEWGEDFTEWINEHVIAYLNLDSSASGSRLRFSGSPLLAHSIRRVAEDLSHPTDENRTLWDATTDDGKLFGEDKLSVSSAASKMDTMEQLLADDVGVGPLGSGSDYTVFLQRIGVPSTNGAFGATLHDPVYHYHSVFDSERWQELYGDPGFHRHVAMTKHLGLHALRLSGAILLPFNTTHYTLELHRYLDNVENLAKEASLDVSFSDLRDSIQSLHHASLALDKKKRKAEDKLKRIIDDWKKKEPADFTQRAWHRVMEFRERFERRLLIAKRPARETRRRVERRVRLAKRRAREIRGKTECYIHSLLSSQSECIPLTIGSPAAEKVDVASESRVDSADYEAYMIATHSGFEGCYGAWSRAGASGGGKRRPKFPFKKVKKAVKKIQAVNKKLIAFERGFISKDGIKDREWFKHLGVAPGKWLGYGATTLPGLTEAITYERNATLVEYESYRLVELLDRLTRAIAS</sequence>
<dbReference type="Gene3D" id="3.40.630.10">
    <property type="entry name" value="Zn peptidases"/>
    <property type="match status" value="1"/>
</dbReference>
<comment type="similarity">
    <text evidence="1">Belongs to the peptidase M28 family. M28B subfamily.</text>
</comment>
<dbReference type="InterPro" id="IPR007484">
    <property type="entry name" value="Peptidase_M28"/>
</dbReference>
<dbReference type="InterPro" id="IPR036757">
    <property type="entry name" value="TFR-like_dimer_dom_sf"/>
</dbReference>
<keyword evidence="2" id="KW-0472">Membrane</keyword>
<dbReference type="SUPFAM" id="SSF52025">
    <property type="entry name" value="PA domain"/>
    <property type="match status" value="1"/>
</dbReference>
<keyword evidence="7" id="KW-1185">Reference proteome</keyword>
<dbReference type="FunFam" id="3.40.630.10:FF:000101">
    <property type="entry name" value="N-acetylated alpha-linked acidic dipeptidase like 1"/>
    <property type="match status" value="1"/>
</dbReference>
<dbReference type="PANTHER" id="PTHR10404:SF46">
    <property type="entry name" value="VACUOLAR PROTEIN SORTING-ASSOCIATED PROTEIN 70"/>
    <property type="match status" value="1"/>
</dbReference>
<feature type="domain" description="PA" evidence="3">
    <location>
        <begin position="210"/>
        <end position="286"/>
    </location>
</feature>
<dbReference type="SUPFAM" id="SSF47672">
    <property type="entry name" value="Transferrin receptor-like dimerisation domain"/>
    <property type="match status" value="2"/>
</dbReference>
<evidence type="ECO:0000259" key="4">
    <source>
        <dbReference type="Pfam" id="PF04253"/>
    </source>
</evidence>
<dbReference type="PANTHER" id="PTHR10404">
    <property type="entry name" value="N-ACETYLATED-ALPHA-LINKED ACIDIC DIPEPTIDASE"/>
    <property type="match status" value="1"/>
</dbReference>
<dbReference type="InterPro" id="IPR039373">
    <property type="entry name" value="Peptidase_M28B"/>
</dbReference>
<evidence type="ECO:0000259" key="5">
    <source>
        <dbReference type="Pfam" id="PF04389"/>
    </source>
</evidence>
<dbReference type="SUPFAM" id="SSF53187">
    <property type="entry name" value="Zn-dependent exopeptidases"/>
    <property type="match status" value="1"/>
</dbReference>
<protein>
    <submittedName>
        <fullName evidence="6">Zn-dependent exopeptidase</fullName>
    </submittedName>
</protein>
<dbReference type="Gene3D" id="3.50.30.30">
    <property type="match status" value="1"/>
</dbReference>